<keyword evidence="2" id="KW-1185">Reference proteome</keyword>
<dbReference type="eggNOG" id="KOG4457">
    <property type="taxonomic scope" value="Eukaryota"/>
</dbReference>
<organism evidence="1 2">
    <name type="scientific">Zootermopsis nevadensis</name>
    <name type="common">Dampwood termite</name>
    <dbReference type="NCBI Taxonomy" id="136037"/>
    <lineage>
        <taxon>Eukaryota</taxon>
        <taxon>Metazoa</taxon>
        <taxon>Ecdysozoa</taxon>
        <taxon>Arthropoda</taxon>
        <taxon>Hexapoda</taxon>
        <taxon>Insecta</taxon>
        <taxon>Pterygota</taxon>
        <taxon>Neoptera</taxon>
        <taxon>Polyneoptera</taxon>
        <taxon>Dictyoptera</taxon>
        <taxon>Blattodea</taxon>
        <taxon>Blattoidea</taxon>
        <taxon>Termitoidae</taxon>
        <taxon>Termopsidae</taxon>
        <taxon>Zootermopsis</taxon>
    </lineage>
</organism>
<evidence type="ECO:0000313" key="2">
    <source>
        <dbReference type="Proteomes" id="UP000027135"/>
    </source>
</evidence>
<name>A0A067QNI6_ZOONE</name>
<dbReference type="InterPro" id="IPR018790">
    <property type="entry name" value="DUF2358"/>
</dbReference>
<dbReference type="OMA" id="STEIMDI"/>
<dbReference type="STRING" id="136037.A0A067QNI6"/>
<dbReference type="Pfam" id="PF10184">
    <property type="entry name" value="DUF2358"/>
    <property type="match status" value="1"/>
</dbReference>
<evidence type="ECO:0000313" key="1">
    <source>
        <dbReference type="EMBL" id="KDR09953.1"/>
    </source>
</evidence>
<sequence>MAICLRTVSSKLKPTSKFVPSRKHVGLAHLQRQLTQHISKSQFLEEFLESRCMASAPMTSVKNLPQARRPQWCSHSVSSNGFEELNRICEAKAESVICRQSIERKGTDKAVVLRPVVISIERDISAQPDSALHSFNPLEVGVRPFEMTQDDIILWNEGGSTEIMDIEEENVFCVKYASGIHFKDERLIMLSDFEKQMIILANANNRKTPDYQMGSDKKPSQEQLDKVYNVLRLTLPNLFIQPLDYTIYHQDIVFENNIRGTRTVGLYRYVKQVALLRTVGHLKFAYVKFEILKITMHPEDCTVKIRWRIRGISSLKVIFMFWKYKFWKPKEMLDNQELWYDGFSTFYIGGDGLVYRHIADKMMPDSDTATNVKSTDLAAKLALCLGLLSRPNTPDFSPLFSAFSKLEKTSQCLSDMMLPLEKIE</sequence>
<dbReference type="AlphaFoldDB" id="A0A067QNI6"/>
<gene>
    <name evidence="1" type="ORF">L798_15787</name>
</gene>
<proteinExistence type="predicted"/>
<dbReference type="PANTHER" id="PTHR31094:SF2">
    <property type="entry name" value="RIKEN CDNA 2310061I04 GENE"/>
    <property type="match status" value="1"/>
</dbReference>
<dbReference type="EMBL" id="KK853197">
    <property type="protein sequence ID" value="KDR09953.1"/>
    <property type="molecule type" value="Genomic_DNA"/>
</dbReference>
<reference evidence="1 2" key="1">
    <citation type="journal article" date="2014" name="Nat. Commun.">
        <title>Molecular traces of alternative social organization in a termite genome.</title>
        <authorList>
            <person name="Terrapon N."/>
            <person name="Li C."/>
            <person name="Robertson H.M."/>
            <person name="Ji L."/>
            <person name="Meng X."/>
            <person name="Booth W."/>
            <person name="Chen Z."/>
            <person name="Childers C.P."/>
            <person name="Glastad K.M."/>
            <person name="Gokhale K."/>
            <person name="Gowin J."/>
            <person name="Gronenberg W."/>
            <person name="Hermansen R.A."/>
            <person name="Hu H."/>
            <person name="Hunt B.G."/>
            <person name="Huylmans A.K."/>
            <person name="Khalil S.M."/>
            <person name="Mitchell R.D."/>
            <person name="Munoz-Torres M.C."/>
            <person name="Mustard J.A."/>
            <person name="Pan H."/>
            <person name="Reese J.T."/>
            <person name="Scharf M.E."/>
            <person name="Sun F."/>
            <person name="Vogel H."/>
            <person name="Xiao J."/>
            <person name="Yang W."/>
            <person name="Yang Z."/>
            <person name="Yang Z."/>
            <person name="Zhou J."/>
            <person name="Zhu J."/>
            <person name="Brent C.S."/>
            <person name="Elsik C.G."/>
            <person name="Goodisman M.A."/>
            <person name="Liberles D.A."/>
            <person name="Roe R.M."/>
            <person name="Vargo E.L."/>
            <person name="Vilcinskas A."/>
            <person name="Wang J."/>
            <person name="Bornberg-Bauer E."/>
            <person name="Korb J."/>
            <person name="Zhang G."/>
            <person name="Liebig J."/>
        </authorList>
    </citation>
    <scope>NUCLEOTIDE SEQUENCE [LARGE SCALE GENOMIC DNA]</scope>
    <source>
        <tissue evidence="1">Whole organism</tissue>
    </source>
</reference>
<protein>
    <submittedName>
        <fullName evidence="1">Uncharacterized protein</fullName>
    </submittedName>
</protein>
<dbReference type="InParanoid" id="A0A067QNI6"/>
<dbReference type="OrthoDB" id="44820at2759"/>
<accession>A0A067QNI6</accession>
<dbReference type="PANTHER" id="PTHR31094">
    <property type="entry name" value="RIKEN CDNA 2310061I04 GENE"/>
    <property type="match status" value="1"/>
</dbReference>
<dbReference type="Proteomes" id="UP000027135">
    <property type="component" value="Unassembled WGS sequence"/>
</dbReference>